<feature type="domain" description="USP" evidence="2">
    <location>
        <begin position="1"/>
        <end position="154"/>
    </location>
</feature>
<dbReference type="PROSITE" id="PS50235">
    <property type="entry name" value="USP_3"/>
    <property type="match status" value="1"/>
</dbReference>
<gene>
    <name evidence="3" type="ORF">QYM36_008794</name>
</gene>
<dbReference type="GO" id="GO:0005829">
    <property type="term" value="C:cytosol"/>
    <property type="evidence" value="ECO:0007669"/>
    <property type="project" value="TreeGrafter"/>
</dbReference>
<evidence type="ECO:0000313" key="3">
    <source>
        <dbReference type="EMBL" id="KAK2714345.1"/>
    </source>
</evidence>
<dbReference type="GO" id="GO:0031647">
    <property type="term" value="P:regulation of protein stability"/>
    <property type="evidence" value="ECO:0007669"/>
    <property type="project" value="TreeGrafter"/>
</dbReference>
<accession>A0AA88LAN9</accession>
<keyword evidence="4" id="KW-1185">Reference proteome</keyword>
<dbReference type="PANTHER" id="PTHR24006">
    <property type="entry name" value="UBIQUITIN CARBOXYL-TERMINAL HYDROLASE"/>
    <property type="match status" value="1"/>
</dbReference>
<dbReference type="GO" id="GO:0016579">
    <property type="term" value="P:protein deubiquitination"/>
    <property type="evidence" value="ECO:0007669"/>
    <property type="project" value="InterPro"/>
</dbReference>
<organism evidence="3 4">
    <name type="scientific">Artemia franciscana</name>
    <name type="common">Brine shrimp</name>
    <name type="synonym">Artemia sanfranciscana</name>
    <dbReference type="NCBI Taxonomy" id="6661"/>
    <lineage>
        <taxon>Eukaryota</taxon>
        <taxon>Metazoa</taxon>
        <taxon>Ecdysozoa</taxon>
        <taxon>Arthropoda</taxon>
        <taxon>Crustacea</taxon>
        <taxon>Branchiopoda</taxon>
        <taxon>Anostraca</taxon>
        <taxon>Artemiidae</taxon>
        <taxon>Artemia</taxon>
    </lineage>
</organism>
<reference evidence="3" key="1">
    <citation type="submission" date="2023-07" db="EMBL/GenBank/DDBJ databases">
        <title>Chromosome-level genome assembly of Artemia franciscana.</title>
        <authorList>
            <person name="Jo E."/>
        </authorList>
    </citation>
    <scope>NUCLEOTIDE SEQUENCE</scope>
    <source>
        <tissue evidence="3">Whole body</tissue>
    </source>
</reference>
<name>A0AA88LAN9_ARTSF</name>
<sequence length="174" mass="19972">MPLLSVPGKLFYGLVAAMFCAPSTKKLSRAVIEAFKQYISTHDQQTERFETFPPVICLLLKRYDSKLTKIDDRFEFSEDLDLTTFLTGPDQESKATYTLYVVIAHKGLQYTGHYVSFIKPKGDRDGHEYESWKPKLSLVSTTNLVKGIILYKVVFFKHDHESWKPKLSALSINK</sequence>
<dbReference type="GO" id="GO:0005634">
    <property type="term" value="C:nucleus"/>
    <property type="evidence" value="ECO:0007669"/>
    <property type="project" value="TreeGrafter"/>
</dbReference>
<evidence type="ECO:0000259" key="2">
    <source>
        <dbReference type="PROSITE" id="PS50235"/>
    </source>
</evidence>
<proteinExistence type="inferred from homology"/>
<dbReference type="InterPro" id="IPR001394">
    <property type="entry name" value="Peptidase_C19_UCH"/>
</dbReference>
<dbReference type="GO" id="GO:0004843">
    <property type="term" value="F:cysteine-type deubiquitinase activity"/>
    <property type="evidence" value="ECO:0007669"/>
    <property type="project" value="InterPro"/>
</dbReference>
<dbReference type="EMBL" id="JAVRJZ010000013">
    <property type="protein sequence ID" value="KAK2714345.1"/>
    <property type="molecule type" value="Genomic_DNA"/>
</dbReference>
<comment type="caution">
    <text evidence="3">The sequence shown here is derived from an EMBL/GenBank/DDBJ whole genome shotgun (WGS) entry which is preliminary data.</text>
</comment>
<dbReference type="PANTHER" id="PTHR24006:SF644">
    <property type="entry name" value="UBIQUITIN CARBOXYL-TERMINAL HYDROLASE 7"/>
    <property type="match status" value="1"/>
</dbReference>
<dbReference type="InterPro" id="IPR028889">
    <property type="entry name" value="USP"/>
</dbReference>
<dbReference type="Pfam" id="PF00443">
    <property type="entry name" value="UCH"/>
    <property type="match status" value="1"/>
</dbReference>
<dbReference type="InterPro" id="IPR050164">
    <property type="entry name" value="Peptidase_C19"/>
</dbReference>
<dbReference type="InterPro" id="IPR038765">
    <property type="entry name" value="Papain-like_cys_pep_sf"/>
</dbReference>
<dbReference type="AlphaFoldDB" id="A0AA88LAN9"/>
<evidence type="ECO:0000256" key="1">
    <source>
        <dbReference type="ARBA" id="ARBA00009085"/>
    </source>
</evidence>
<dbReference type="SUPFAM" id="SSF54001">
    <property type="entry name" value="Cysteine proteinases"/>
    <property type="match status" value="1"/>
</dbReference>
<protein>
    <recommendedName>
        <fullName evidence="2">USP domain-containing protein</fullName>
    </recommendedName>
</protein>
<comment type="similarity">
    <text evidence="1">Belongs to the peptidase C19 family.</text>
</comment>
<dbReference type="Proteomes" id="UP001187531">
    <property type="component" value="Unassembled WGS sequence"/>
</dbReference>
<dbReference type="Gene3D" id="3.90.70.10">
    <property type="entry name" value="Cysteine proteinases"/>
    <property type="match status" value="1"/>
</dbReference>
<evidence type="ECO:0000313" key="4">
    <source>
        <dbReference type="Proteomes" id="UP001187531"/>
    </source>
</evidence>